<dbReference type="Proteomes" id="UP000270296">
    <property type="component" value="Unassembled WGS sequence"/>
</dbReference>
<evidence type="ECO:0000256" key="1">
    <source>
        <dbReference type="SAM" id="Phobius"/>
    </source>
</evidence>
<keyword evidence="4" id="KW-1185">Reference proteome</keyword>
<dbReference type="GO" id="GO:0016020">
    <property type="term" value="C:membrane"/>
    <property type="evidence" value="ECO:0007669"/>
    <property type="project" value="InterPro"/>
</dbReference>
<dbReference type="WBParaSite" id="SBAD_0000028901-mRNA-1">
    <property type="protein sequence ID" value="SBAD_0000028901-mRNA-1"/>
    <property type="gene ID" value="SBAD_0000028901"/>
</dbReference>
<reference evidence="5" key="1">
    <citation type="submission" date="2016-06" db="UniProtKB">
        <authorList>
            <consortium name="WormBaseParasite"/>
        </authorList>
    </citation>
    <scope>IDENTIFICATION</scope>
</reference>
<dbReference type="SUPFAM" id="SSF63712">
    <property type="entry name" value="Nicotinic receptor ligand binding domain-like"/>
    <property type="match status" value="1"/>
</dbReference>
<evidence type="ECO:0000313" key="3">
    <source>
        <dbReference type="EMBL" id="VDO81722.1"/>
    </source>
</evidence>
<sequence length="114" mass="13226">MDVGRRSAMAIYNLTTGNFLLVVLHFFVYLFTASPMDREVTLSAGSAMLGELMIDYDGHVRPNNTGDPVTVLVRINMIDAHWKADQLTVTFFLRMKWTDKRLKFKVFLYNKRFD</sequence>
<dbReference type="EMBL" id="UZAM01000545">
    <property type="protein sequence ID" value="VDO81722.1"/>
    <property type="molecule type" value="Genomic_DNA"/>
</dbReference>
<proteinExistence type="predicted"/>
<dbReference type="InterPro" id="IPR036734">
    <property type="entry name" value="Neur_chan_lig-bd_sf"/>
</dbReference>
<evidence type="ECO:0000313" key="4">
    <source>
        <dbReference type="Proteomes" id="UP000270296"/>
    </source>
</evidence>
<keyword evidence="1" id="KW-0472">Membrane</keyword>
<dbReference type="GO" id="GO:0005230">
    <property type="term" value="F:extracellular ligand-gated monoatomic ion channel activity"/>
    <property type="evidence" value="ECO:0007669"/>
    <property type="project" value="InterPro"/>
</dbReference>
<feature type="transmembrane region" description="Helical" evidence="1">
    <location>
        <begin position="12"/>
        <end position="31"/>
    </location>
</feature>
<keyword evidence="1" id="KW-0812">Transmembrane</keyword>
<feature type="domain" description="Neurotransmitter-gated ion-channel ligand-binding" evidence="2">
    <location>
        <begin position="48"/>
        <end position="109"/>
    </location>
</feature>
<keyword evidence="1" id="KW-1133">Transmembrane helix</keyword>
<gene>
    <name evidence="3" type="ORF">SBAD_LOCUS272</name>
</gene>
<evidence type="ECO:0000313" key="5">
    <source>
        <dbReference type="WBParaSite" id="SBAD_0000028901-mRNA-1"/>
    </source>
</evidence>
<dbReference type="Gene3D" id="2.70.170.10">
    <property type="entry name" value="Neurotransmitter-gated ion-channel ligand-binding domain"/>
    <property type="match status" value="1"/>
</dbReference>
<reference evidence="3 4" key="2">
    <citation type="submission" date="2018-11" db="EMBL/GenBank/DDBJ databases">
        <authorList>
            <consortium name="Pathogen Informatics"/>
        </authorList>
    </citation>
    <scope>NUCLEOTIDE SEQUENCE [LARGE SCALE GENOMIC DNA]</scope>
</reference>
<dbReference type="AlphaFoldDB" id="A0A183I9H8"/>
<organism evidence="5">
    <name type="scientific">Soboliphyme baturini</name>
    <dbReference type="NCBI Taxonomy" id="241478"/>
    <lineage>
        <taxon>Eukaryota</taxon>
        <taxon>Metazoa</taxon>
        <taxon>Ecdysozoa</taxon>
        <taxon>Nematoda</taxon>
        <taxon>Enoplea</taxon>
        <taxon>Dorylaimia</taxon>
        <taxon>Dioctophymatida</taxon>
        <taxon>Dioctophymatoidea</taxon>
        <taxon>Soboliphymatidae</taxon>
        <taxon>Soboliphyme</taxon>
    </lineage>
</organism>
<accession>A0A183I9H8</accession>
<dbReference type="Pfam" id="PF02931">
    <property type="entry name" value="Neur_chan_LBD"/>
    <property type="match status" value="1"/>
</dbReference>
<evidence type="ECO:0000259" key="2">
    <source>
        <dbReference type="Pfam" id="PF02931"/>
    </source>
</evidence>
<dbReference type="InterPro" id="IPR006202">
    <property type="entry name" value="Neur_chan_lig-bd"/>
</dbReference>
<protein>
    <submittedName>
        <fullName evidence="5">Neur_chan_LBD domain-containing protein</fullName>
    </submittedName>
</protein>
<name>A0A183I9H8_9BILA</name>